<reference evidence="10" key="1">
    <citation type="submission" date="2022-12" db="EMBL/GenBank/DDBJ databases">
        <title>Genome assemblies of Blomia tropicalis.</title>
        <authorList>
            <person name="Cui Y."/>
        </authorList>
    </citation>
    <scope>NUCLEOTIDE SEQUENCE</scope>
    <source>
        <tissue evidence="10">Adult mites</tissue>
    </source>
</reference>
<dbReference type="GO" id="GO:0005764">
    <property type="term" value="C:lysosome"/>
    <property type="evidence" value="ECO:0007669"/>
    <property type="project" value="UniProtKB-SubCell"/>
</dbReference>
<keyword evidence="6" id="KW-0458">Lysosome</keyword>
<evidence type="ECO:0000256" key="7">
    <source>
        <dbReference type="ARBA" id="ARBA00025740"/>
    </source>
</evidence>
<evidence type="ECO:0000256" key="3">
    <source>
        <dbReference type="ARBA" id="ARBA00022737"/>
    </source>
</evidence>
<evidence type="ECO:0000256" key="4">
    <source>
        <dbReference type="ARBA" id="ARBA00023006"/>
    </source>
</evidence>
<dbReference type="SUPFAM" id="SSF50978">
    <property type="entry name" value="WD40 repeat-like"/>
    <property type="match status" value="1"/>
</dbReference>
<evidence type="ECO:0000256" key="9">
    <source>
        <dbReference type="ARBA" id="ARBA00041573"/>
    </source>
</evidence>
<evidence type="ECO:0000313" key="10">
    <source>
        <dbReference type="EMBL" id="KAJ6216949.1"/>
    </source>
</evidence>
<comment type="subcellular location">
    <subcellularLocation>
        <location evidence="1">Lysosome</location>
    </subcellularLocation>
</comment>
<keyword evidence="4" id="KW-0072">Autophagy</keyword>
<sequence length="1811" mass="207496">MNIPKLESSSNNKNLLYVGFNQDQGCFACGLQNGFRVFNVDPLKETEKQDFTGGGIGFVEMLFRCNYLALIGGGNKPCFSTKKVMVWDDLKKKHVIELEFSSDVKAVKLRRDRIVVILETMVKIYTFTHTPQQLNVFETCPNPKGLCVLCPNSTNSCLAFPSLKLGHVQIMDLANMDKPPINVIAHDSALSCMALNLSGTRLATASEKGTLIRIFDTSNGTLLNELRRGANAANIYCINFNQDSSLLCVSSDHGTVHIFAVDDPKRNKQSNLASASFISKYFSSKWSFTRFQVPVGAQCICAFGTEPDSNPLKNNLHREVVQNASKDGIMIIENQNRFKSVISQDLVSESLLFSDIFNLNELSSLELLITGENQLTRYPDMSRGTIAVLYYYDGRRSVANILQTLVQARNGRSWTSKLSREMSRFINKFTDELKEDGIVSRCIDILLDFDIVSEFEMLERNRALGPYGYRKRVLDIMKETRNLVANIIFNYAAQTNFTKNEIFKLLELISKKSILENDHLDFVSSSLLVSLLYTIDISFIQNLDDTDRQLVKTNWIKDPSIIIEFCTKLENTEFGVKGVKNIIKFALAISLKTLALYPISGFEVEIDEEKMIDSVIDENVFEQLYKLIAQNGNLYKEEFFVRRINTLHCDFIVNMNQKIKELRDKADESGRILNAFSAESIKPFSSLSLQFESFLKYLASFYLFDTYELSSQFWVTLEHGKTVTHKQQVLHKFVRNLHESFFPQILHASVINFFRSLARSSAFNVFNLIKNTGFHTSIQFSIGSFSEALHHYLCAVRGTDNKDRISASTFTLIGNNLINIHTPSNKVLIEADTICAIVNLIEEIVKNDRTCCVAIAESQQYGFIPNMVNILRCAVPRELKSKILTCFAAFAKTPSVSTLIWKEIDTILPRYNQGILSHQKLWQNGIAIEIEEIEVKNEEYPITIGFLELMNILFSHYEPGLSAHQQSVSESCFNFILDSILLKSIYRVFKNDYEKWIITKLCYKLLLNIVQKYDFNSETVNARMFHVFTQMLQENLLFRHIISTLEDAVNYMESYRNSPTLKDHDTLYGEVQECVTTILTLLTNVCEKQALFFEVIRKIPGLSISTFIKMDVLFNNINVKTNKQDRLVILFRLIPFSTTISIRVLKLLNTLCESNFEMTYLCLMQLHNCQLSTLKSELLINMFVECLESDSRILRKETLQFIDTYLGNVSTNLRYNFAHKLVGIESNLFSLKNINLFGQNYTCLHSILSLFDPLVDLNEVIDERKIGMRIIYKLSSSVHTHEIVLRVLRSSYDFNMQYMKFWDKLNSEQNYSKDLLKSLLSEMTLFMKILAIDIKITSGQKLKSYFSSYINFLFKETKKPRIIEILYEFVFHHEHPTIMSFDYFNSKELMKTIESCLNEDNSVNLPFLHQKLYNEIHSLGPQIGVSSASLLKDEINNIMLYCTSVNKSIDTLNQKIEFVESWCELVQVIILCNCLGSMEEEVHSRYLSEINLELIGKMLDQNTNHLLFSSISSTILIASYSLNEIKSQSVTNISSCIRSILQTLESNSSIWSQQKRARVNFYGSLLYLFQLLPSNLFKEIRFSNNLLDRLTKDVLSGHEVAKMLSISILNRSDTSNWLNELILNGTLKQLLLSILSDDRDIRANKYEFIKTFYVFESKMMLLLKTFSSQNSSSLLLNNLDIVSTLESLQSFDMYPYLICENPVCFKMFIDILRFIITITTNTNHQIISEVGAFISTRSILYDLIRIAPTIKESENGKELLLLVSRLVGRLILNVNHNLQNSFIGMLSLYVDENSLTSASEIVFTILHSCVN</sequence>
<evidence type="ECO:0000256" key="1">
    <source>
        <dbReference type="ARBA" id="ARBA00004371"/>
    </source>
</evidence>
<dbReference type="InterPro" id="IPR001680">
    <property type="entry name" value="WD40_rpt"/>
</dbReference>
<keyword evidence="2" id="KW-0853">WD repeat</keyword>
<evidence type="ECO:0000256" key="5">
    <source>
        <dbReference type="ARBA" id="ARBA00023121"/>
    </source>
</evidence>
<accession>A0A9Q0M131</accession>
<dbReference type="EMBL" id="JAPWDV010000003">
    <property type="protein sequence ID" value="KAJ6216949.1"/>
    <property type="molecule type" value="Genomic_DNA"/>
</dbReference>
<dbReference type="InterPro" id="IPR021827">
    <property type="entry name" value="Nup186/Nup192/Nup205"/>
</dbReference>
<name>A0A9Q0M131_BLOTA</name>
<evidence type="ECO:0000256" key="2">
    <source>
        <dbReference type="ARBA" id="ARBA00022574"/>
    </source>
</evidence>
<dbReference type="GO" id="GO:0008289">
    <property type="term" value="F:lipid binding"/>
    <property type="evidence" value="ECO:0007669"/>
    <property type="project" value="UniProtKB-KW"/>
</dbReference>
<dbReference type="InterPro" id="IPR036322">
    <property type="entry name" value="WD40_repeat_dom_sf"/>
</dbReference>
<comment type="similarity">
    <text evidence="7">Belongs to the WD repeat PROPPIN family.</text>
</comment>
<keyword evidence="3" id="KW-0677">Repeat</keyword>
<evidence type="ECO:0000256" key="6">
    <source>
        <dbReference type="ARBA" id="ARBA00023228"/>
    </source>
</evidence>
<dbReference type="FunFam" id="2.130.10.10:FF:000083">
    <property type="entry name" value="WD repeat domain phosphoinositide-interacting protein 3"/>
    <property type="match status" value="1"/>
</dbReference>
<dbReference type="PANTHER" id="PTHR11227">
    <property type="entry name" value="WD-REPEAT PROTEIN INTERACTING WITH PHOSPHOINOSIDES WIPI -RELATED"/>
    <property type="match status" value="1"/>
</dbReference>
<evidence type="ECO:0000256" key="8">
    <source>
        <dbReference type="ARBA" id="ARBA00040656"/>
    </source>
</evidence>
<dbReference type="InterPro" id="IPR048720">
    <property type="entry name" value="PROPPIN"/>
</dbReference>
<dbReference type="Pfam" id="PF11894">
    <property type="entry name" value="Nup192"/>
    <property type="match status" value="1"/>
</dbReference>
<dbReference type="GO" id="GO:0006914">
    <property type="term" value="P:autophagy"/>
    <property type="evidence" value="ECO:0007669"/>
    <property type="project" value="UniProtKB-KW"/>
</dbReference>
<dbReference type="Proteomes" id="UP001142055">
    <property type="component" value="Chromosome 3"/>
</dbReference>
<dbReference type="OMA" id="KNDRTCC"/>
<dbReference type="Gene3D" id="2.130.10.10">
    <property type="entry name" value="YVTN repeat-like/Quinoprotein amine dehydrogenase"/>
    <property type="match status" value="1"/>
</dbReference>
<dbReference type="Pfam" id="PF21032">
    <property type="entry name" value="PROPPIN"/>
    <property type="match status" value="1"/>
</dbReference>
<evidence type="ECO:0000313" key="11">
    <source>
        <dbReference type="Proteomes" id="UP001142055"/>
    </source>
</evidence>
<keyword evidence="11" id="KW-1185">Reference proteome</keyword>
<keyword evidence="5" id="KW-0446">Lipid-binding</keyword>
<dbReference type="InterPro" id="IPR015943">
    <property type="entry name" value="WD40/YVTN_repeat-like_dom_sf"/>
</dbReference>
<protein>
    <recommendedName>
        <fullName evidence="8">WD repeat domain phosphoinositide-interacting protein 3</fullName>
    </recommendedName>
    <alternativeName>
        <fullName evidence="9">WD repeat-containing protein 45B</fullName>
    </alternativeName>
</protein>
<gene>
    <name evidence="10" type="ORF">RDWZM_008106</name>
</gene>
<dbReference type="SMART" id="SM00320">
    <property type="entry name" value="WD40"/>
    <property type="match status" value="2"/>
</dbReference>
<comment type="caution">
    <text evidence="10">The sequence shown here is derived from an EMBL/GenBank/DDBJ whole genome shotgun (WGS) entry which is preliminary data.</text>
</comment>
<organism evidence="10 11">
    <name type="scientific">Blomia tropicalis</name>
    <name type="common">Mite</name>
    <dbReference type="NCBI Taxonomy" id="40697"/>
    <lineage>
        <taxon>Eukaryota</taxon>
        <taxon>Metazoa</taxon>
        <taxon>Ecdysozoa</taxon>
        <taxon>Arthropoda</taxon>
        <taxon>Chelicerata</taxon>
        <taxon>Arachnida</taxon>
        <taxon>Acari</taxon>
        <taxon>Acariformes</taxon>
        <taxon>Sarcoptiformes</taxon>
        <taxon>Astigmata</taxon>
        <taxon>Glycyphagoidea</taxon>
        <taxon>Echimyopodidae</taxon>
        <taxon>Blomia</taxon>
    </lineage>
</organism>
<dbReference type="GO" id="GO:0005643">
    <property type="term" value="C:nuclear pore"/>
    <property type="evidence" value="ECO:0007669"/>
    <property type="project" value="InterPro"/>
</dbReference>
<proteinExistence type="inferred from homology"/>